<dbReference type="EMBL" id="CAJNOK010007503">
    <property type="protein sequence ID" value="CAF1036251.1"/>
    <property type="molecule type" value="Genomic_DNA"/>
</dbReference>
<protein>
    <submittedName>
        <fullName evidence="3">Uncharacterized protein</fullName>
    </submittedName>
</protein>
<dbReference type="EMBL" id="CAJOBA010007513">
    <property type="protein sequence ID" value="CAF3804492.1"/>
    <property type="molecule type" value="Genomic_DNA"/>
</dbReference>
<organism evidence="3 4">
    <name type="scientific">Didymodactylos carnosus</name>
    <dbReference type="NCBI Taxonomy" id="1234261"/>
    <lineage>
        <taxon>Eukaryota</taxon>
        <taxon>Metazoa</taxon>
        <taxon>Spiralia</taxon>
        <taxon>Gnathifera</taxon>
        <taxon>Rotifera</taxon>
        <taxon>Eurotatoria</taxon>
        <taxon>Bdelloidea</taxon>
        <taxon>Philodinida</taxon>
        <taxon>Philodinidae</taxon>
        <taxon>Didymodactylos</taxon>
    </lineage>
</organism>
<dbReference type="Proteomes" id="UP000677228">
    <property type="component" value="Unassembled WGS sequence"/>
</dbReference>
<dbReference type="Proteomes" id="UP000682733">
    <property type="component" value="Unassembled WGS sequence"/>
</dbReference>
<feature type="non-terminal residue" evidence="3">
    <location>
        <position position="1"/>
    </location>
</feature>
<proteinExistence type="predicted"/>
<keyword evidence="1" id="KW-0472">Membrane</keyword>
<sequence>PAIARPSSLQRGHRRLVIDAVCGCDDLDLAVLLVLVLLPGYVDALVVAENVDLPFVGIESGVPVVDVDVVLSVPIFVVLAFVVVSVDLFAVASEFRLSTDRRSITAGFESYLAYYDPSEAGLL</sequence>
<evidence type="ECO:0000313" key="2">
    <source>
        <dbReference type="EMBL" id="CAF1036251.1"/>
    </source>
</evidence>
<name>A0A8S2JEJ1_9BILA</name>
<evidence type="ECO:0000313" key="4">
    <source>
        <dbReference type="Proteomes" id="UP000682733"/>
    </source>
</evidence>
<gene>
    <name evidence="2" type="ORF">OVA965_LOCUS16249</name>
    <name evidence="3" type="ORF">TMI583_LOCUS16256</name>
</gene>
<comment type="caution">
    <text evidence="3">The sequence shown here is derived from an EMBL/GenBank/DDBJ whole genome shotgun (WGS) entry which is preliminary data.</text>
</comment>
<evidence type="ECO:0000313" key="3">
    <source>
        <dbReference type="EMBL" id="CAF3804492.1"/>
    </source>
</evidence>
<keyword evidence="1" id="KW-0812">Transmembrane</keyword>
<dbReference type="AlphaFoldDB" id="A0A8S2JEJ1"/>
<accession>A0A8S2JEJ1</accession>
<reference evidence="3" key="1">
    <citation type="submission" date="2021-02" db="EMBL/GenBank/DDBJ databases">
        <authorList>
            <person name="Nowell W R."/>
        </authorList>
    </citation>
    <scope>NUCLEOTIDE SEQUENCE</scope>
</reference>
<keyword evidence="1" id="KW-1133">Transmembrane helix</keyword>
<feature type="transmembrane region" description="Helical" evidence="1">
    <location>
        <begin position="69"/>
        <end position="92"/>
    </location>
</feature>
<evidence type="ECO:0000256" key="1">
    <source>
        <dbReference type="SAM" id="Phobius"/>
    </source>
</evidence>